<dbReference type="Pfam" id="PF00175">
    <property type="entry name" value="NAD_binding_1"/>
    <property type="match status" value="1"/>
</dbReference>
<evidence type="ECO:0000259" key="9">
    <source>
        <dbReference type="PROSITE" id="PS51384"/>
    </source>
</evidence>
<protein>
    <submittedName>
        <fullName evidence="10">Ferredoxin-NADP reductase</fullName>
    </submittedName>
</protein>
<organism evidence="10 11">
    <name type="scientific">Nocardioides marmoribigeumensis</name>
    <dbReference type="NCBI Taxonomy" id="433649"/>
    <lineage>
        <taxon>Bacteria</taxon>
        <taxon>Bacillati</taxon>
        <taxon>Actinomycetota</taxon>
        <taxon>Actinomycetes</taxon>
        <taxon>Propionibacteriales</taxon>
        <taxon>Nocardioidaceae</taxon>
        <taxon>Nocardioides</taxon>
    </lineage>
</organism>
<dbReference type="PANTHER" id="PTHR47354">
    <property type="entry name" value="NADH OXIDOREDUCTASE HCR"/>
    <property type="match status" value="1"/>
</dbReference>
<dbReference type="SUPFAM" id="SSF54292">
    <property type="entry name" value="2Fe-2S ferredoxin-like"/>
    <property type="match status" value="1"/>
</dbReference>
<dbReference type="CDD" id="cd06216">
    <property type="entry name" value="FNR_iron_sulfur_binding_2"/>
    <property type="match status" value="1"/>
</dbReference>
<dbReference type="InterPro" id="IPR012675">
    <property type="entry name" value="Beta-grasp_dom_sf"/>
</dbReference>
<keyword evidence="8" id="KW-0411">Iron-sulfur</keyword>
<feature type="domain" description="FAD-binding FR-type" evidence="9">
    <location>
        <begin position="35"/>
        <end position="141"/>
    </location>
</feature>
<dbReference type="InterPro" id="IPR008333">
    <property type="entry name" value="Cbr1-like_FAD-bd_dom"/>
</dbReference>
<dbReference type="InterPro" id="IPR001433">
    <property type="entry name" value="OxRdtase_FAD/NAD-bd"/>
</dbReference>
<evidence type="ECO:0000256" key="4">
    <source>
        <dbReference type="ARBA" id="ARBA00022723"/>
    </source>
</evidence>
<evidence type="ECO:0000256" key="8">
    <source>
        <dbReference type="ARBA" id="ARBA00023014"/>
    </source>
</evidence>
<reference evidence="10 11" key="1">
    <citation type="submission" date="2023-07" db="EMBL/GenBank/DDBJ databases">
        <title>Sequencing the genomes of 1000 actinobacteria strains.</title>
        <authorList>
            <person name="Klenk H.-P."/>
        </authorList>
    </citation>
    <scope>NUCLEOTIDE SEQUENCE [LARGE SCALE GENOMIC DNA]</scope>
    <source>
        <strain evidence="10 11">DSM 19426</strain>
    </source>
</reference>
<name>A0ABU2BVR9_9ACTN</name>
<dbReference type="PRINTS" id="PR00410">
    <property type="entry name" value="PHEHYDRXLASE"/>
</dbReference>
<dbReference type="PROSITE" id="PS51384">
    <property type="entry name" value="FAD_FR"/>
    <property type="match status" value="1"/>
</dbReference>
<keyword evidence="2" id="KW-0285">Flavoprotein</keyword>
<comment type="cofactor">
    <cofactor evidence="1">
        <name>FAD</name>
        <dbReference type="ChEBI" id="CHEBI:57692"/>
    </cofactor>
</comment>
<dbReference type="InterPro" id="IPR050415">
    <property type="entry name" value="MRET"/>
</dbReference>
<dbReference type="Gene3D" id="3.40.50.80">
    <property type="entry name" value="Nucleotide-binding domain of ferredoxin-NADP reductase (FNR) module"/>
    <property type="match status" value="1"/>
</dbReference>
<evidence type="ECO:0000256" key="5">
    <source>
        <dbReference type="ARBA" id="ARBA00022827"/>
    </source>
</evidence>
<keyword evidence="4" id="KW-0479">Metal-binding</keyword>
<evidence type="ECO:0000256" key="7">
    <source>
        <dbReference type="ARBA" id="ARBA00023004"/>
    </source>
</evidence>
<evidence type="ECO:0000256" key="1">
    <source>
        <dbReference type="ARBA" id="ARBA00001974"/>
    </source>
</evidence>
<keyword evidence="6" id="KW-0560">Oxidoreductase</keyword>
<dbReference type="EMBL" id="JAVDYG010000001">
    <property type="protein sequence ID" value="MDR7362732.1"/>
    <property type="molecule type" value="Genomic_DNA"/>
</dbReference>
<dbReference type="Pfam" id="PF00111">
    <property type="entry name" value="Fer2"/>
    <property type="match status" value="1"/>
</dbReference>
<accession>A0ABU2BVR9</accession>
<dbReference type="Gene3D" id="3.10.20.30">
    <property type="match status" value="1"/>
</dbReference>
<dbReference type="InterPro" id="IPR001041">
    <property type="entry name" value="2Fe-2S_ferredoxin-type"/>
</dbReference>
<dbReference type="InterPro" id="IPR017938">
    <property type="entry name" value="Riboflavin_synthase-like_b-brl"/>
</dbReference>
<sequence>MTLTQTLLRSPLAAALTTPHGVDRYIELVAPMGVVDEVRAKIVSIHRETSAGAPVATLTLEPNRRWRGHQAGQYVQVGVEIDGRRRTRCFSVSSAESKPGDLITLTMRANPDGLVSRHLVEDARVGDVLFLSQAQGEFTIPNPLPASVLLISGGSGITPVMSILRTLLRRGYGGTIHFVHYAQSPDHQIYEAELRDLPPNVKVRLLYPECGDPAYTTEELRGLVPDHAELDTWACGPAGLIELVQETYADSDRLKVEYFKTSTKPASDVVAEGATSFAVSGKESANEGVPLLEQAEALGLSPEYGCRMGICMSCTSRKTEGTVRNVMTGAVSDEPDEDIQICVSAAVGDCTVQL</sequence>
<dbReference type="InterPro" id="IPR017927">
    <property type="entry name" value="FAD-bd_FR_type"/>
</dbReference>
<dbReference type="CDD" id="cd00207">
    <property type="entry name" value="fer2"/>
    <property type="match status" value="1"/>
</dbReference>
<keyword evidence="11" id="KW-1185">Reference proteome</keyword>
<dbReference type="Proteomes" id="UP001183648">
    <property type="component" value="Unassembled WGS sequence"/>
</dbReference>
<dbReference type="InterPro" id="IPR039261">
    <property type="entry name" value="FNR_nucleotide-bd"/>
</dbReference>
<comment type="caution">
    <text evidence="10">The sequence shown here is derived from an EMBL/GenBank/DDBJ whole genome shotgun (WGS) entry which is preliminary data.</text>
</comment>
<evidence type="ECO:0000256" key="6">
    <source>
        <dbReference type="ARBA" id="ARBA00023002"/>
    </source>
</evidence>
<dbReference type="RefSeq" id="WP_310302071.1">
    <property type="nucleotide sequence ID" value="NZ_BAAAPS010000013.1"/>
</dbReference>
<gene>
    <name evidence="10" type="ORF">J2S63_002285</name>
</gene>
<evidence type="ECO:0000313" key="11">
    <source>
        <dbReference type="Proteomes" id="UP001183648"/>
    </source>
</evidence>
<evidence type="ECO:0000256" key="3">
    <source>
        <dbReference type="ARBA" id="ARBA00022714"/>
    </source>
</evidence>
<proteinExistence type="predicted"/>
<dbReference type="InterPro" id="IPR036010">
    <property type="entry name" value="2Fe-2S_ferredoxin-like_sf"/>
</dbReference>
<keyword evidence="5" id="KW-0274">FAD</keyword>
<dbReference type="SUPFAM" id="SSF52343">
    <property type="entry name" value="Ferredoxin reductase-like, C-terminal NADP-linked domain"/>
    <property type="match status" value="1"/>
</dbReference>
<dbReference type="SUPFAM" id="SSF63380">
    <property type="entry name" value="Riboflavin synthase domain-like"/>
    <property type="match status" value="1"/>
</dbReference>
<keyword evidence="3" id="KW-0001">2Fe-2S</keyword>
<evidence type="ECO:0000256" key="2">
    <source>
        <dbReference type="ARBA" id="ARBA00022630"/>
    </source>
</evidence>
<dbReference type="PANTHER" id="PTHR47354:SF6">
    <property type="entry name" value="NADH OXIDOREDUCTASE HCR"/>
    <property type="match status" value="1"/>
</dbReference>
<dbReference type="Gene3D" id="2.40.30.10">
    <property type="entry name" value="Translation factors"/>
    <property type="match status" value="1"/>
</dbReference>
<evidence type="ECO:0000313" key="10">
    <source>
        <dbReference type="EMBL" id="MDR7362732.1"/>
    </source>
</evidence>
<dbReference type="Pfam" id="PF00970">
    <property type="entry name" value="FAD_binding_6"/>
    <property type="match status" value="1"/>
</dbReference>
<keyword evidence="7" id="KW-0408">Iron</keyword>